<dbReference type="PANTHER" id="PTHR11772">
    <property type="entry name" value="ASPARAGINE SYNTHETASE"/>
    <property type="match status" value="1"/>
</dbReference>
<dbReference type="Pfam" id="PF00733">
    <property type="entry name" value="Asn_synthase"/>
    <property type="match status" value="2"/>
</dbReference>
<dbReference type="SUPFAM" id="SSF52402">
    <property type="entry name" value="Adenine nucleotide alpha hydrolases-like"/>
    <property type="match status" value="1"/>
</dbReference>
<feature type="domain" description="Asparagine synthetase" evidence="3">
    <location>
        <begin position="231"/>
        <end position="286"/>
    </location>
</feature>
<dbReference type="AlphaFoldDB" id="A0A2M7TF60"/>
<evidence type="ECO:0000256" key="1">
    <source>
        <dbReference type="ARBA" id="ARBA00022741"/>
    </source>
</evidence>
<organism evidence="4 5">
    <name type="scientific">Candidatus Wolfebacteria bacterium CG_4_10_14_0_2_um_filter_39_18</name>
    <dbReference type="NCBI Taxonomy" id="1975061"/>
    <lineage>
        <taxon>Bacteria</taxon>
        <taxon>Candidatus Wolfeibacteriota</taxon>
    </lineage>
</organism>
<accession>A0A2M7TF60</accession>
<dbReference type="InterPro" id="IPR050795">
    <property type="entry name" value="Asn_Synthetase"/>
</dbReference>
<keyword evidence="2" id="KW-0067">ATP-binding</keyword>
<dbReference type="Gene3D" id="3.40.50.620">
    <property type="entry name" value="HUPs"/>
    <property type="match status" value="1"/>
</dbReference>
<dbReference type="Proteomes" id="UP000230553">
    <property type="component" value="Unassembled WGS sequence"/>
</dbReference>
<dbReference type="GO" id="GO:0005524">
    <property type="term" value="F:ATP binding"/>
    <property type="evidence" value="ECO:0007669"/>
    <property type="project" value="UniProtKB-KW"/>
</dbReference>
<proteinExistence type="predicted"/>
<reference evidence="5" key="1">
    <citation type="submission" date="2017-09" db="EMBL/GenBank/DDBJ databases">
        <title>Depth-based differentiation of microbial function through sediment-hosted aquifers and enrichment of novel symbionts in the deep terrestrial subsurface.</title>
        <authorList>
            <person name="Probst A.J."/>
            <person name="Ladd B."/>
            <person name="Jarett J.K."/>
            <person name="Geller-Mcgrath D.E."/>
            <person name="Sieber C.M.K."/>
            <person name="Emerson J.B."/>
            <person name="Anantharaman K."/>
            <person name="Thomas B.C."/>
            <person name="Malmstrom R."/>
            <person name="Stieglmeier M."/>
            <person name="Klingl A."/>
            <person name="Woyke T."/>
            <person name="Ryan C.M."/>
            <person name="Banfield J.F."/>
        </authorList>
    </citation>
    <scope>NUCLEOTIDE SEQUENCE [LARGE SCALE GENOMIC DNA]</scope>
</reference>
<evidence type="ECO:0000313" key="5">
    <source>
        <dbReference type="Proteomes" id="UP000230553"/>
    </source>
</evidence>
<dbReference type="GO" id="GO:0005829">
    <property type="term" value="C:cytosol"/>
    <property type="evidence" value="ECO:0007669"/>
    <property type="project" value="TreeGrafter"/>
</dbReference>
<sequence length="295" mass="33624">MKSPENSEFGVEQESKLEKGYERLFELVRESSVVSEKENKEWSLDGLELSLSDSLEKAGERSLKDNDGKIFTTLSGGLDSTLALAFLRKNFPNNEIITFAMGGSEDHPDVKYARLAAEKFESQQCEIIPTPEEINMALMEYHEKFPEKDLNEVIKAGDLDVYLLYKKIAENPDRPKTVIVHDGIDELMGGYWQHRKSPEKEEQKKVFNEFWQKLIPKHLIPLTGTASGFNINLIFPYLNKEIINTISEIPIGDRISQSENIGKIPLREIAKKMEVPEEIINRPKKGQVGMLIVNE</sequence>
<dbReference type="InterPro" id="IPR014729">
    <property type="entry name" value="Rossmann-like_a/b/a_fold"/>
</dbReference>
<dbReference type="GO" id="GO:0004066">
    <property type="term" value="F:asparagine synthase (glutamine-hydrolyzing) activity"/>
    <property type="evidence" value="ECO:0007669"/>
    <property type="project" value="InterPro"/>
</dbReference>
<comment type="caution">
    <text evidence="4">The sequence shown here is derived from an EMBL/GenBank/DDBJ whole genome shotgun (WGS) entry which is preliminary data.</text>
</comment>
<evidence type="ECO:0000259" key="3">
    <source>
        <dbReference type="Pfam" id="PF00733"/>
    </source>
</evidence>
<protein>
    <recommendedName>
        <fullName evidence="3">Asparagine synthetase domain-containing protein</fullName>
    </recommendedName>
</protein>
<evidence type="ECO:0000256" key="2">
    <source>
        <dbReference type="ARBA" id="ARBA00022840"/>
    </source>
</evidence>
<dbReference type="CDD" id="cd01991">
    <property type="entry name" value="Asn_synthase_B_C"/>
    <property type="match status" value="1"/>
</dbReference>
<dbReference type="EMBL" id="PFNM01000048">
    <property type="protein sequence ID" value="PIZ44439.1"/>
    <property type="molecule type" value="Genomic_DNA"/>
</dbReference>
<dbReference type="InterPro" id="IPR001962">
    <property type="entry name" value="Asn_synthase"/>
</dbReference>
<evidence type="ECO:0000313" key="4">
    <source>
        <dbReference type="EMBL" id="PIZ44439.1"/>
    </source>
</evidence>
<dbReference type="PANTHER" id="PTHR11772:SF2">
    <property type="entry name" value="ASPARAGINE SYNTHETASE [GLUTAMINE-HYDROLYZING]"/>
    <property type="match status" value="1"/>
</dbReference>
<gene>
    <name evidence="4" type="ORF">COY31_02555</name>
</gene>
<name>A0A2M7TF60_9BACT</name>
<feature type="domain" description="Asparagine synthetase" evidence="3">
    <location>
        <begin position="52"/>
        <end position="205"/>
    </location>
</feature>
<keyword evidence="1" id="KW-0547">Nucleotide-binding</keyword>
<dbReference type="GO" id="GO:0006529">
    <property type="term" value="P:asparagine biosynthetic process"/>
    <property type="evidence" value="ECO:0007669"/>
    <property type="project" value="InterPro"/>
</dbReference>